<reference evidence="2 3" key="1">
    <citation type="submission" date="2024-03" db="EMBL/GenBank/DDBJ databases">
        <title>Novel species of the genus Variovorax.</title>
        <authorList>
            <person name="Liu Q."/>
            <person name="Xin Y.-H."/>
        </authorList>
    </citation>
    <scope>NUCLEOTIDE SEQUENCE [LARGE SCALE GENOMIC DNA]</scope>
    <source>
        <strain evidence="2 3">KACC 18899</strain>
    </source>
</reference>
<protein>
    <submittedName>
        <fullName evidence="2">Uncharacterized protein</fullName>
    </submittedName>
</protein>
<dbReference type="Proteomes" id="UP001365846">
    <property type="component" value="Unassembled WGS sequence"/>
</dbReference>
<dbReference type="EMBL" id="JBBKZU010000028">
    <property type="protein sequence ID" value="MEJ8816019.1"/>
    <property type="molecule type" value="Genomic_DNA"/>
</dbReference>
<name>A0ABU8VSX4_9BURK</name>
<comment type="caution">
    <text evidence="2">The sequence shown here is derived from an EMBL/GenBank/DDBJ whole genome shotgun (WGS) entry which is preliminary data.</text>
</comment>
<accession>A0ABU8VSX4</accession>
<keyword evidence="3" id="KW-1185">Reference proteome</keyword>
<dbReference type="RefSeq" id="WP_340361214.1">
    <property type="nucleotide sequence ID" value="NZ_JBBKZU010000028.1"/>
</dbReference>
<gene>
    <name evidence="2" type="ORF">WKW77_33515</name>
</gene>
<proteinExistence type="predicted"/>
<feature type="region of interest" description="Disordered" evidence="1">
    <location>
        <begin position="1"/>
        <end position="72"/>
    </location>
</feature>
<feature type="compositionally biased region" description="Basic and acidic residues" evidence="1">
    <location>
        <begin position="35"/>
        <end position="46"/>
    </location>
</feature>
<evidence type="ECO:0000313" key="2">
    <source>
        <dbReference type="EMBL" id="MEJ8816019.1"/>
    </source>
</evidence>
<evidence type="ECO:0000313" key="3">
    <source>
        <dbReference type="Proteomes" id="UP001365846"/>
    </source>
</evidence>
<feature type="compositionally biased region" description="Pro residues" evidence="1">
    <location>
        <begin position="1"/>
        <end position="10"/>
    </location>
</feature>
<sequence>MKTPTRPPPLDPHELNEEPELAFEESVPLDGPDPEGERMIQELGQEKRRRKGEQDPPAPAEGEPMPEQFPAS</sequence>
<evidence type="ECO:0000256" key="1">
    <source>
        <dbReference type="SAM" id="MobiDB-lite"/>
    </source>
</evidence>
<organism evidence="2 3">
    <name type="scientific">Variovorax ureilyticus</name>
    <dbReference type="NCBI Taxonomy" id="1836198"/>
    <lineage>
        <taxon>Bacteria</taxon>
        <taxon>Pseudomonadati</taxon>
        <taxon>Pseudomonadota</taxon>
        <taxon>Betaproteobacteria</taxon>
        <taxon>Burkholderiales</taxon>
        <taxon>Comamonadaceae</taxon>
        <taxon>Variovorax</taxon>
    </lineage>
</organism>